<dbReference type="InterPro" id="IPR037277">
    <property type="entry name" value="Granulin_sf"/>
</dbReference>
<feature type="domain" description="Granulins" evidence="6">
    <location>
        <begin position="53"/>
        <end position="66"/>
    </location>
</feature>
<comment type="caution">
    <text evidence="7">The sequence shown here is derived from an EMBL/GenBank/DDBJ whole genome shotgun (WGS) entry which is preliminary data.</text>
</comment>
<feature type="chain" id="PRO_5036495759" evidence="5">
    <location>
        <begin position="19"/>
        <end position="274"/>
    </location>
</feature>
<evidence type="ECO:0000256" key="5">
    <source>
        <dbReference type="SAM" id="SignalP"/>
    </source>
</evidence>
<dbReference type="PROSITE" id="PS00799">
    <property type="entry name" value="GRANULINS"/>
    <property type="match status" value="2"/>
</dbReference>
<accession>A0A8X6IHN9</accession>
<dbReference type="OrthoDB" id="5854875at2759"/>
<comment type="subcellular location">
    <subcellularLocation>
        <location evidence="1">Secreted</location>
    </subcellularLocation>
</comment>
<dbReference type="EMBL" id="BMAV01025875">
    <property type="protein sequence ID" value="GFS45508.1"/>
    <property type="molecule type" value="Genomic_DNA"/>
</dbReference>
<organism evidence="7 8">
    <name type="scientific">Trichonephila inaurata madagascariensis</name>
    <dbReference type="NCBI Taxonomy" id="2747483"/>
    <lineage>
        <taxon>Eukaryota</taxon>
        <taxon>Metazoa</taxon>
        <taxon>Ecdysozoa</taxon>
        <taxon>Arthropoda</taxon>
        <taxon>Chelicerata</taxon>
        <taxon>Arachnida</taxon>
        <taxon>Araneae</taxon>
        <taxon>Araneomorphae</taxon>
        <taxon>Entelegynae</taxon>
        <taxon>Araneoidea</taxon>
        <taxon>Nephilidae</taxon>
        <taxon>Trichonephila</taxon>
        <taxon>Trichonephila inaurata</taxon>
    </lineage>
</organism>
<dbReference type="Pfam" id="PF00396">
    <property type="entry name" value="Granulin"/>
    <property type="match status" value="3"/>
</dbReference>
<keyword evidence="5" id="KW-0732">Signal</keyword>
<evidence type="ECO:0000313" key="8">
    <source>
        <dbReference type="Proteomes" id="UP000886998"/>
    </source>
</evidence>
<evidence type="ECO:0000256" key="3">
    <source>
        <dbReference type="ARBA" id="ARBA00022525"/>
    </source>
</evidence>
<protein>
    <submittedName>
        <fullName evidence="7">Progranulin</fullName>
    </submittedName>
</protein>
<dbReference type="GO" id="GO:0005576">
    <property type="term" value="C:extracellular region"/>
    <property type="evidence" value="ECO:0007669"/>
    <property type="project" value="UniProtKB-SubCell"/>
</dbReference>
<dbReference type="Gene3D" id="2.10.25.160">
    <property type="entry name" value="Granulin"/>
    <property type="match status" value="3"/>
</dbReference>
<proteinExistence type="inferred from homology"/>
<dbReference type="PANTHER" id="PTHR12274:SF3">
    <property type="entry name" value="PROGRANULIN"/>
    <property type="match status" value="1"/>
</dbReference>
<keyword evidence="4" id="KW-1015">Disulfide bond</keyword>
<dbReference type="InterPro" id="IPR039036">
    <property type="entry name" value="Granulin_fam"/>
</dbReference>
<dbReference type="Proteomes" id="UP000886998">
    <property type="component" value="Unassembled WGS sequence"/>
</dbReference>
<evidence type="ECO:0000256" key="1">
    <source>
        <dbReference type="ARBA" id="ARBA00004613"/>
    </source>
</evidence>
<comment type="similarity">
    <text evidence="2">Belongs to the granulin family.</text>
</comment>
<dbReference type="InterPro" id="IPR000118">
    <property type="entry name" value="Granulin"/>
</dbReference>
<name>A0A8X6IHN9_9ARAC</name>
<dbReference type="PANTHER" id="PTHR12274">
    <property type="entry name" value="GRANULIN"/>
    <property type="match status" value="1"/>
</dbReference>
<dbReference type="SMART" id="SM00277">
    <property type="entry name" value="GRAN"/>
    <property type="match status" value="3"/>
</dbReference>
<evidence type="ECO:0000259" key="6">
    <source>
        <dbReference type="PROSITE" id="PS00799"/>
    </source>
</evidence>
<sequence>MHILIAAILSLQLYVVLGINICPDHTGYCQDDQTCCKGEEEYECCPFIDAVCCSDKKHCCPANNTCNIQEGHCDSKDEASIPTPFRRKTETFKLKTELKRASKIKTVQCDKEVFCDDGSTCCPLASGEYACCDYPAAVCCPDKLHCCPHGSVCDVSGYCVFGNNPIPYYVLRMIASAELQKRKTELKKLKSMEMTEASKIEIVPCDAKSFCRDGNTCCPLSSGDYGCCKWASAVCCPDKRSCCPHGSICDGKGSCISYGGVLPDFLKQPIVTLV</sequence>
<dbReference type="SUPFAM" id="SSF57277">
    <property type="entry name" value="Granulin repeat"/>
    <property type="match status" value="2"/>
</dbReference>
<evidence type="ECO:0000313" key="7">
    <source>
        <dbReference type="EMBL" id="GFS45508.1"/>
    </source>
</evidence>
<feature type="domain" description="Granulins" evidence="6">
    <location>
        <begin position="140"/>
        <end position="153"/>
    </location>
</feature>
<keyword evidence="3" id="KW-0964">Secreted</keyword>
<evidence type="ECO:0000256" key="2">
    <source>
        <dbReference type="ARBA" id="ARBA00010093"/>
    </source>
</evidence>
<reference evidence="7" key="1">
    <citation type="submission" date="2020-08" db="EMBL/GenBank/DDBJ databases">
        <title>Multicomponent nature underlies the extraordinary mechanical properties of spider dragline silk.</title>
        <authorList>
            <person name="Kono N."/>
            <person name="Nakamura H."/>
            <person name="Mori M."/>
            <person name="Yoshida Y."/>
            <person name="Ohtoshi R."/>
            <person name="Malay A.D."/>
            <person name="Moran D.A.P."/>
            <person name="Tomita M."/>
            <person name="Numata K."/>
            <person name="Arakawa K."/>
        </authorList>
    </citation>
    <scope>NUCLEOTIDE SEQUENCE</scope>
</reference>
<evidence type="ECO:0000256" key="4">
    <source>
        <dbReference type="ARBA" id="ARBA00023157"/>
    </source>
</evidence>
<gene>
    <name evidence="7" type="primary">GRN</name>
    <name evidence="7" type="ORF">TNIN_382141</name>
</gene>
<feature type="signal peptide" evidence="5">
    <location>
        <begin position="1"/>
        <end position="18"/>
    </location>
</feature>
<keyword evidence="8" id="KW-1185">Reference proteome</keyword>
<dbReference type="AlphaFoldDB" id="A0A8X6IHN9"/>